<dbReference type="GO" id="GO:0016757">
    <property type="term" value="F:glycosyltransferase activity"/>
    <property type="evidence" value="ECO:0007669"/>
    <property type="project" value="InterPro"/>
</dbReference>
<accession>A0A926E6M9</accession>
<dbReference type="PANTHER" id="PTHR45947">
    <property type="entry name" value="SULFOQUINOVOSYL TRANSFERASE SQD2"/>
    <property type="match status" value="1"/>
</dbReference>
<name>A0A926E6M9_9FIRM</name>
<dbReference type="PANTHER" id="PTHR45947:SF3">
    <property type="entry name" value="SULFOQUINOVOSYL TRANSFERASE SQD2"/>
    <property type="match status" value="1"/>
</dbReference>
<dbReference type="Pfam" id="PF00534">
    <property type="entry name" value="Glycos_transf_1"/>
    <property type="match status" value="1"/>
</dbReference>
<dbReference type="CDD" id="cd03801">
    <property type="entry name" value="GT4_PimA-like"/>
    <property type="match status" value="1"/>
</dbReference>
<dbReference type="Pfam" id="PF13439">
    <property type="entry name" value="Glyco_transf_4"/>
    <property type="match status" value="1"/>
</dbReference>
<evidence type="ECO:0000259" key="2">
    <source>
        <dbReference type="Pfam" id="PF13439"/>
    </source>
</evidence>
<dbReference type="Proteomes" id="UP000610760">
    <property type="component" value="Unassembled WGS sequence"/>
</dbReference>
<feature type="domain" description="Glycosyltransferase subfamily 4-like N-terminal" evidence="2">
    <location>
        <begin position="55"/>
        <end position="193"/>
    </location>
</feature>
<reference evidence="3" key="1">
    <citation type="submission" date="2020-08" db="EMBL/GenBank/DDBJ databases">
        <title>Genome public.</title>
        <authorList>
            <person name="Liu C."/>
            <person name="Sun Q."/>
        </authorList>
    </citation>
    <scope>NUCLEOTIDE SEQUENCE</scope>
    <source>
        <strain evidence="3">NSJ-33</strain>
    </source>
</reference>
<feature type="domain" description="Glycosyl transferase family 1" evidence="1">
    <location>
        <begin position="203"/>
        <end position="378"/>
    </location>
</feature>
<keyword evidence="4" id="KW-1185">Reference proteome</keyword>
<evidence type="ECO:0000259" key="1">
    <source>
        <dbReference type="Pfam" id="PF00534"/>
    </source>
</evidence>
<dbReference type="InterPro" id="IPR028098">
    <property type="entry name" value="Glyco_trans_4-like_N"/>
</dbReference>
<evidence type="ECO:0000313" key="3">
    <source>
        <dbReference type="EMBL" id="MBC8560141.1"/>
    </source>
</evidence>
<gene>
    <name evidence="3" type="ORF">H8710_08680</name>
</gene>
<dbReference type="AlphaFoldDB" id="A0A926E6M9"/>
<protein>
    <submittedName>
        <fullName evidence="3">Glycosyltransferase family 4 protein</fullName>
    </submittedName>
</protein>
<dbReference type="InterPro" id="IPR001296">
    <property type="entry name" value="Glyco_trans_1"/>
</dbReference>
<dbReference type="EMBL" id="JACRSV010000002">
    <property type="protein sequence ID" value="MBC8560141.1"/>
    <property type="molecule type" value="Genomic_DNA"/>
</dbReference>
<dbReference type="InterPro" id="IPR050194">
    <property type="entry name" value="Glycosyltransferase_grp1"/>
</dbReference>
<comment type="caution">
    <text evidence="3">The sequence shown here is derived from an EMBL/GenBank/DDBJ whole genome shotgun (WGS) entry which is preliminary data.</text>
</comment>
<organism evidence="3 4">
    <name type="scientific">Fumia xinanensis</name>
    <dbReference type="NCBI Taxonomy" id="2763659"/>
    <lineage>
        <taxon>Bacteria</taxon>
        <taxon>Bacillati</taxon>
        <taxon>Bacillota</taxon>
        <taxon>Clostridia</taxon>
        <taxon>Eubacteriales</taxon>
        <taxon>Oscillospiraceae</taxon>
        <taxon>Fumia</taxon>
    </lineage>
</organism>
<dbReference type="RefSeq" id="WP_249295127.1">
    <property type="nucleotide sequence ID" value="NZ_JACRSV010000002.1"/>
</dbReference>
<dbReference type="SUPFAM" id="SSF53756">
    <property type="entry name" value="UDP-Glycosyltransferase/glycogen phosphorylase"/>
    <property type="match status" value="1"/>
</dbReference>
<sequence>MRKKIAFVTPSLLPMPPVKGGAMETLVNHLLLCNEEGHEYDFTVYCVGGEVAQAAAKDYRHTRFCHLPGKAFCPRFDDLLVRGCRKLLHLELSPERAYGKRAAKALSEEAFDLVIVENQPEFLPLVRKAAPHTPVWLHLHNHPSNFSQKGLRGLSGCDGVLAVSDFIREETLGACSLRPEQALTFKNCVDTGRFDAGRHSEERRKIRARFGVGEEDVVLMYSGRLSEGKGVGELMEAFLQEPDPTLKLLLVGSDWYGANGKTPFISYLQSLAEKAPDRVFQTGFVPFAEMPAYYAAADICVLPSLLEEAAPLTVLEALAAGKPLIGTDAGGIVENVSEDCAVIVKRDENFVPSLAAAIGMLKDDPELRCRMGEAGRKRMETRDVESYYERFRQILTEICGRSHAD</sequence>
<proteinExistence type="predicted"/>
<dbReference type="Gene3D" id="3.40.50.2000">
    <property type="entry name" value="Glycogen Phosphorylase B"/>
    <property type="match status" value="2"/>
</dbReference>
<evidence type="ECO:0000313" key="4">
    <source>
        <dbReference type="Proteomes" id="UP000610760"/>
    </source>
</evidence>